<dbReference type="InterPro" id="IPR041667">
    <property type="entry name" value="Cupin_8"/>
</dbReference>
<protein>
    <recommendedName>
        <fullName evidence="1">Cupin-like domain-containing protein</fullName>
    </recommendedName>
</protein>
<dbReference type="AlphaFoldDB" id="A0A6C0KTF2"/>
<feature type="domain" description="Cupin-like" evidence="1">
    <location>
        <begin position="131"/>
        <end position="262"/>
    </location>
</feature>
<proteinExistence type="predicted"/>
<sequence length="333" mass="39010">MLKLFVAFFIFCIVLFIYLHVQFHIKTSDDLEIYEIDQASKDKLEEICDLRQPIIFELEDDKIARTSSKNYIIQNYHAFEIKIRNSIDPDYSSEIYMPLPLHASAKLFNEDKKGAYFSENNMDFLQETGVIKNIQYNDEFIRPAMVSNCNYDILMGSEGTVTPFRHEINYRNYFLVTQGSVQIKLAPPKSSRYMLPVNDYENFEFRSPINPWSVQSQYVADFDKMKCLDITLSAGKILHIPAYWWYSIKFGKDSSITSFFYRTYMNNIAITPHIFMYALQQQNVKRELVKKHNISELNKQPDDNIVVEKEQDTTNIDTNESVEVTEIKALSSI</sequence>
<reference evidence="2" key="1">
    <citation type="journal article" date="2020" name="Nature">
        <title>Giant virus diversity and host interactions through global metagenomics.</title>
        <authorList>
            <person name="Schulz F."/>
            <person name="Roux S."/>
            <person name="Paez-Espino D."/>
            <person name="Jungbluth S."/>
            <person name="Walsh D.A."/>
            <person name="Denef V.J."/>
            <person name="McMahon K.D."/>
            <person name="Konstantinidis K.T."/>
            <person name="Eloe-Fadrosh E.A."/>
            <person name="Kyrpides N.C."/>
            <person name="Woyke T."/>
        </authorList>
    </citation>
    <scope>NUCLEOTIDE SEQUENCE</scope>
    <source>
        <strain evidence="2">GVMAG-S-3300013094-109</strain>
    </source>
</reference>
<dbReference type="PANTHER" id="PTHR12461:SF105">
    <property type="entry name" value="HYPOXIA-INDUCIBLE FACTOR 1-ALPHA INHIBITOR"/>
    <property type="match status" value="1"/>
</dbReference>
<name>A0A6C0KTF2_9ZZZZ</name>
<dbReference type="InterPro" id="IPR014710">
    <property type="entry name" value="RmlC-like_jellyroll"/>
</dbReference>
<dbReference type="Pfam" id="PF13621">
    <property type="entry name" value="Cupin_8"/>
    <property type="match status" value="1"/>
</dbReference>
<dbReference type="PANTHER" id="PTHR12461">
    <property type="entry name" value="HYPOXIA-INDUCIBLE FACTOR 1 ALPHA INHIBITOR-RELATED"/>
    <property type="match status" value="1"/>
</dbReference>
<dbReference type="Gene3D" id="2.60.120.10">
    <property type="entry name" value="Jelly Rolls"/>
    <property type="match status" value="1"/>
</dbReference>
<dbReference type="SUPFAM" id="SSF51197">
    <property type="entry name" value="Clavaminate synthase-like"/>
    <property type="match status" value="1"/>
</dbReference>
<dbReference type="EMBL" id="MN740989">
    <property type="protein sequence ID" value="QHU21235.1"/>
    <property type="molecule type" value="Genomic_DNA"/>
</dbReference>
<evidence type="ECO:0000259" key="1">
    <source>
        <dbReference type="Pfam" id="PF13621"/>
    </source>
</evidence>
<evidence type="ECO:0000313" key="2">
    <source>
        <dbReference type="EMBL" id="QHU21235.1"/>
    </source>
</evidence>
<organism evidence="2">
    <name type="scientific">viral metagenome</name>
    <dbReference type="NCBI Taxonomy" id="1070528"/>
    <lineage>
        <taxon>unclassified sequences</taxon>
        <taxon>metagenomes</taxon>
        <taxon>organismal metagenomes</taxon>
    </lineage>
</organism>
<accession>A0A6C0KTF2</accession>